<comment type="subcellular location">
    <subcellularLocation>
        <location evidence="1">Secreted</location>
    </subcellularLocation>
</comment>
<reference evidence="4 5" key="1">
    <citation type="submission" date="2016-10" db="EMBL/GenBank/DDBJ databases">
        <authorList>
            <person name="de Groot N.N."/>
        </authorList>
    </citation>
    <scope>NUCLEOTIDE SEQUENCE [LARGE SCALE GENOMIC DNA]</scope>
    <source>
        <strain evidence="4 5">CGMCC 4.6858</strain>
    </source>
</reference>
<keyword evidence="2" id="KW-0964">Secreted</keyword>
<protein>
    <submittedName>
        <fullName evidence="4">Ca2+-binding protein, RTX toxin-related</fullName>
    </submittedName>
</protein>
<feature type="region of interest" description="Disordered" evidence="3">
    <location>
        <begin position="2800"/>
        <end position="2830"/>
    </location>
</feature>
<dbReference type="OrthoDB" id="3738669at2"/>
<dbReference type="STRING" id="1045774.SAMN05421872_107116"/>
<dbReference type="Pfam" id="PF00353">
    <property type="entry name" value="HemolysinCabind"/>
    <property type="match status" value="19"/>
</dbReference>
<dbReference type="InterPro" id="IPR011049">
    <property type="entry name" value="Serralysin-like_metalloprot_C"/>
</dbReference>
<dbReference type="RefSeq" id="WP_139175536.1">
    <property type="nucleotide sequence ID" value="NZ_FMZM01000007.1"/>
</dbReference>
<feature type="region of interest" description="Disordered" evidence="3">
    <location>
        <begin position="2428"/>
        <end position="2447"/>
    </location>
</feature>
<feature type="region of interest" description="Disordered" evidence="3">
    <location>
        <begin position="2214"/>
        <end position="2259"/>
    </location>
</feature>
<dbReference type="InterPro" id="IPR018511">
    <property type="entry name" value="Hemolysin-typ_Ca-bd_CS"/>
</dbReference>
<feature type="compositionally biased region" description="Basic and acidic residues" evidence="3">
    <location>
        <begin position="1593"/>
        <end position="1611"/>
    </location>
</feature>
<feature type="region of interest" description="Disordered" evidence="3">
    <location>
        <begin position="1563"/>
        <end position="1611"/>
    </location>
</feature>
<evidence type="ECO:0000256" key="1">
    <source>
        <dbReference type="ARBA" id="ARBA00004613"/>
    </source>
</evidence>
<dbReference type="Proteomes" id="UP000199034">
    <property type="component" value="Unassembled WGS sequence"/>
</dbReference>
<dbReference type="SUPFAM" id="SSF51120">
    <property type="entry name" value="beta-Roll"/>
    <property type="match status" value="6"/>
</dbReference>
<dbReference type="EMBL" id="FMZM01000007">
    <property type="protein sequence ID" value="SDD29799.1"/>
    <property type="molecule type" value="Genomic_DNA"/>
</dbReference>
<accession>A0A1G6TLA2</accession>
<dbReference type="PANTHER" id="PTHR38340">
    <property type="entry name" value="S-LAYER PROTEIN"/>
    <property type="match status" value="1"/>
</dbReference>
<proteinExistence type="predicted"/>
<feature type="compositionally biased region" description="Basic and acidic residues" evidence="3">
    <location>
        <begin position="2428"/>
        <end position="2437"/>
    </location>
</feature>
<feature type="region of interest" description="Disordered" evidence="3">
    <location>
        <begin position="1857"/>
        <end position="1877"/>
    </location>
</feature>
<dbReference type="GO" id="GO:0005509">
    <property type="term" value="F:calcium ion binding"/>
    <property type="evidence" value="ECO:0007669"/>
    <property type="project" value="InterPro"/>
</dbReference>
<evidence type="ECO:0000313" key="4">
    <source>
        <dbReference type="EMBL" id="SDD29799.1"/>
    </source>
</evidence>
<feature type="region of interest" description="Disordered" evidence="3">
    <location>
        <begin position="2524"/>
        <end position="2545"/>
    </location>
</feature>
<feature type="region of interest" description="Disordered" evidence="3">
    <location>
        <begin position="954"/>
        <end position="981"/>
    </location>
</feature>
<dbReference type="Gene3D" id="2.150.10.10">
    <property type="entry name" value="Serralysin-like metalloprotease, C-terminal"/>
    <property type="match status" value="7"/>
</dbReference>
<sequence>MSFSPRASTSPTGVRRRRRLAVPVTALTLLGVVCVPVTSPAAAAPAPQADGSAMRTGVLAIAGAISAVGQTPELATALPFAPTSVAELLDLDANLAKGVERALENGGTNLAAALDSIDGVDVGPGSTARSISFTYDRTVTTDLDLAYDDGDLRVGGQGAGGEVEVSLITDDAHPFVVSIDPDQQDPLLRTALVSQPVMDLSITVDTDDIHGLDARQGFTRLDVTDGHYRIERDQRITMRDPDGRSLLTIEDLRYSTLPDLFRIVTGTDDLDIELGLALPDSLAGGADDERTGTLGLDGVPSGVVWPKAGDAVRDYGTALARATSLSMVDGMTSLAQYTGTVLSLQDAADVDFPNLQGGTTDLFAPGDDLLDMVATSAAAQVQCGVAPQSPPGGVAAPGDTTYCQATTADGLGEPTGITWKLNDGGTIASAPDAALGESPSDFVVVENGDGEPDLEVSFTADGEPLAGRTVPRTVQDVVSRIDEIEGSSAKATLTADRLDVDVSIVRAENTESLELGNPSTLGTLVGLTGLRSEDPENPATAPATATGASFDVGFGIQTGPLGEGESRETVLLPRDGSLLVVEGLSASAPSTVTGLPARIGFLGVTTDLEELSLGTAGSANAVELERVVRAGQSVTDPLPLTDLVSEDGTVDTDQLSLTSAVTGSIAFTATERPLPGGAHAVGTAADPASGTAKVSWSARSVPSVTVDAGYERLRVFDPVPAAFLRGTARVTTTDGVESVTVDVTSLPQGQTLYDALRVGASPDPVGVARRLVGDGVACQNVTILDADSLTCGELAPSGRAAWADGATVDAIVLGNPYVMRDSVIEGLASTLSKFDQLAGDNLTGADDQPADQYASTLPLVDLKPAQLAVERDTLRAGIGGLTQAAAADEGGTGGATLPSVSSVQELSAAVDTLFAADSGHQPTIDFDLGAQALAVELSVQAPESTVLRAALRFDDAGSPSQPGRGQVMSGRVEDEQRTVPVAVESSTTLALAVDRATARAAVTAPTGTSSSAVVGRTGPQLAEHPLQAGVSALEVLGKDTSVNPVQDSSVDLGVDVSTTYVADGDGLLRTTRTNARSSGRAAEARLVVGPGDLISYDADATDTSGGEGTAQPAPDPMQVGFLAEGLDGLAAAIGSAQDGAAPRNLDPQTRVPVSAPLIGTDLDAGAGVPDTLTSLTSALRTELAAPAVAEAADAAALKGALDDAVSAAVGSTEGIAPVAARDVAVEVTCGGLAGACSPCPSVDPQDPDPAACTTDSSTGWKSVEVSFLLDGVEAEGEVAFETGLAGLEVRSDKMVETTTTWSLPVTLRLVRGVGPQVVVGADEALETHVSARLPEDGIDAIVGYLPAHLDAQDAADKSVDTVIRIAPEPGAYDLFDLYDGELKARPSFTDTADGPEEGLTLGFATLDQPGLLGLEGTLGLPWTADEGFGEVTYDEVTLDVGDVIAGLATPFAVLDPYLAPVRDVVDVMRSPIPVISDLSELAGGDEVSLLSLLETAAKATRKPQLELAHRVIGLTGGVTDMVTAAKALAKGKVPLEELADVGALLTIEPGDVSLLESCTQTVRPAGGKASAPQPCEDEEEDDGKGGVAGQSTAEKRTGDRNAKKTVDERTGEVTAQLPGFSLPFLADTDQVLDLLTGEGEASYFRLDLGKLAASVSYSRKFGPIMAGPVPIVPFVGGSISIEGRLAMGFDSLPQTLAAESVAPGDVDALVAKYDKFDGGDVIREGFYLDDLDSDGEDVPEVKLVTTIEAGASVSIGIVSAGLKGGITLTVNLDLNDPNDDGRIRTAEIRQIFNGNASCIFDASATIEAFISIFVEIELLFTSLEYEFDLLRLGPYELFKYGCPDAVPTLVTASGDGSELRLTSGGRSGERMPGGTDGVDEYEVRQYDRAGVTTYEVSGFGRVQNVTVTRSGGSWTVRIFQSGVNLPGQDVLRTVTSSTRPTFVADGGAGDDTLSFLAGEDFADDGAGGVKLQQTPFDTRVTALTGGPGNDVLETGDADDTGVDGGPGNDSISLGLGDDRATGGTGDDVMDGGAGRDDLSGGSGNDRISGGAGADRLLGENGEDNLVGGPGRDVRALLVRPRGSAAGVVADQVRLGFDSGDIIVGGAGADSVDGGDGSDLVVGGDAPSLSNPAIGSVFRTGSRSVSVLRQGATDDDPNEFTTESVPVDTATVPTAQELDTLCTSGTPETGAGSADYVTGGPEADVVVGGNGPDSLDGGAGPDEICGRAGNDSISGDGAGGSDGSDPAVDSDVIRGGTGDDRVDAGLGDDVVFGDDVDLYRAGNGRWLDGSLRGTGRGQGDDYLAGGPGTDVLAGGNGADLVVGGAGDDATYGEGRDTAAVGGAAPPVSERLLDCNPATRVVAGRIDLNGDLLAGPADAVNGIAADTGQLAGMDVVDGVLRDPATGATLNGLLNGDIVVVGGRVDLDRDGVVGSDRDDTGSIPLPSMLDTGANEDGDCVLAGDGDDELRGGTGSDYLGAGDGVDLADGGDGNDLVLGDAGTDVLLGGPHHDVLVGGIGDDHLVGGNGDDRLRGNEGADDLVGGSETPGARDGQDVLLGGRDEDVLVAENGILVSEDIVAASGATSWADAEIVPDAVRGDDPSLVFESSALTCGDAPTTRYLTVVADDGVAGTPVASPGTPLAYDELYGGFGCDVVLGSPGDDLVRGGPDSDLVEGGPGADQGYGDDGDDVVVGGSTFDPTAQRTPYTVERSGASVPDAGDRLFGDGGPDAIDGADLVAGDNALPIRVPALAVAGVRTAYTLRLDNVATVASGPATIGAGDVISGGGKRDLVFGQAGADTIDGDAGDDYVEGNDGADDLRGGADDDDLVGGSSTADGLPLGVTGLRLARAAEAVPASAPRLLDGSDRISGGADDDVVIGDNGLLTRPSDVRSTRADGTTLRTIRLDDVVTAARPTAVPASVGAADTLSGDAGRDLMFGQAGNDAMSGGAGDDYLEGNVGDDSLGGGDGEDDLVGGGSSQGVVISVAQGVVVDRLLTAPTKATDPSAAGLVDGNDRLDGGNARDVLLGDSGRITRHGPNRTLLGGASGPQVVRQVAMADERPGAWAGSDQLFGGAGDDDLYGQLDSTLSTRNQLSYGGERVRGDILDGGAGDDALVGDQGVSVPTPAAALGEIDRTVTDSSRFLRELLRPRGTLVRVVTLTQSTTGGDDLLLGGTGADSVHAGAGRDLVNAGDGDDVVFGGDGSDALWGGVGHDRIFGGAGDDALDLKRRGTDTKLWRLVAPTVDTDGVRKTLNGRDVLYGGAGADAMQADQGDSGTTRVIQGDRLIDWQAKTNYQKVCVQGSGAGKARATVTTSMVATLRLLAAANGSVGPAELAIPGDERRRTYPGARNLVCEVR</sequence>
<evidence type="ECO:0000256" key="2">
    <source>
        <dbReference type="ARBA" id="ARBA00022525"/>
    </source>
</evidence>
<feature type="compositionally biased region" description="Basic and acidic residues" evidence="3">
    <location>
        <begin position="2524"/>
        <end position="2533"/>
    </location>
</feature>
<dbReference type="PROSITE" id="PS00330">
    <property type="entry name" value="HEMOLYSIN_CALCIUM"/>
    <property type="match status" value="4"/>
</dbReference>
<feature type="region of interest" description="Disordered" evidence="3">
    <location>
        <begin position="2945"/>
        <end position="2972"/>
    </location>
</feature>
<dbReference type="InterPro" id="IPR050557">
    <property type="entry name" value="RTX_toxin/Mannuronan_C5-epim"/>
</dbReference>
<dbReference type="PRINTS" id="PR00313">
    <property type="entry name" value="CABNDNGRPT"/>
</dbReference>
<organism evidence="4 5">
    <name type="scientific">Nocardioides lianchengensis</name>
    <dbReference type="NCBI Taxonomy" id="1045774"/>
    <lineage>
        <taxon>Bacteria</taxon>
        <taxon>Bacillati</taxon>
        <taxon>Actinomycetota</taxon>
        <taxon>Actinomycetes</taxon>
        <taxon>Propionibacteriales</taxon>
        <taxon>Nocardioidaceae</taxon>
        <taxon>Nocardioides</taxon>
    </lineage>
</organism>
<dbReference type="InterPro" id="IPR001343">
    <property type="entry name" value="Hemolysn_Ca-bd"/>
</dbReference>
<dbReference type="PANTHER" id="PTHR38340:SF1">
    <property type="entry name" value="S-LAYER PROTEIN"/>
    <property type="match status" value="1"/>
</dbReference>
<name>A0A1G6TLA2_9ACTN</name>
<feature type="compositionally biased region" description="Acidic residues" evidence="3">
    <location>
        <begin position="2800"/>
        <end position="2813"/>
    </location>
</feature>
<dbReference type="GO" id="GO:0005576">
    <property type="term" value="C:extracellular region"/>
    <property type="evidence" value="ECO:0007669"/>
    <property type="project" value="UniProtKB-SubCell"/>
</dbReference>
<evidence type="ECO:0000256" key="3">
    <source>
        <dbReference type="SAM" id="MobiDB-lite"/>
    </source>
</evidence>
<gene>
    <name evidence="4" type="ORF">SAMN05421872_107116</name>
</gene>
<evidence type="ECO:0000313" key="5">
    <source>
        <dbReference type="Proteomes" id="UP000199034"/>
    </source>
</evidence>
<keyword evidence="5" id="KW-1185">Reference proteome</keyword>
<feature type="region of interest" description="Disordered" evidence="3">
    <location>
        <begin position="1982"/>
        <end position="2069"/>
    </location>
</feature>